<protein>
    <recommendedName>
        <fullName evidence="4">FAD/NAD(P)-binding domain-containing protein</fullName>
    </recommendedName>
</protein>
<dbReference type="Proteomes" id="UP000696280">
    <property type="component" value="Unassembled WGS sequence"/>
</dbReference>
<gene>
    <name evidence="2" type="ORF">HYFRA_00013946</name>
</gene>
<accession>A0A9N9LBN0</accession>
<dbReference type="PANTHER" id="PTHR43539">
    <property type="entry name" value="FLAVIN-BINDING MONOOXYGENASE-LIKE PROTEIN (AFU_ORTHOLOGUE AFUA_4G09220)"/>
    <property type="match status" value="1"/>
</dbReference>
<keyword evidence="1" id="KW-0560">Oxidoreductase</keyword>
<dbReference type="OrthoDB" id="74360at2759"/>
<dbReference type="InterPro" id="IPR036188">
    <property type="entry name" value="FAD/NAD-bd_sf"/>
</dbReference>
<dbReference type="InterPro" id="IPR050982">
    <property type="entry name" value="Auxin_biosynth/cation_transpt"/>
</dbReference>
<dbReference type="GO" id="GO:0004497">
    <property type="term" value="F:monooxygenase activity"/>
    <property type="evidence" value="ECO:0007669"/>
    <property type="project" value="TreeGrafter"/>
</dbReference>
<evidence type="ECO:0008006" key="4">
    <source>
        <dbReference type="Google" id="ProtNLM"/>
    </source>
</evidence>
<dbReference type="EMBL" id="CAJVRL010000112">
    <property type="protein sequence ID" value="CAG8961528.1"/>
    <property type="molecule type" value="Genomic_DNA"/>
</dbReference>
<comment type="caution">
    <text evidence="2">The sequence shown here is derived from an EMBL/GenBank/DDBJ whole genome shotgun (WGS) entry which is preliminary data.</text>
</comment>
<proteinExistence type="predicted"/>
<keyword evidence="3" id="KW-1185">Reference proteome</keyword>
<reference evidence="2" key="1">
    <citation type="submission" date="2021-07" db="EMBL/GenBank/DDBJ databases">
        <authorList>
            <person name="Durling M."/>
        </authorList>
    </citation>
    <scope>NUCLEOTIDE SEQUENCE</scope>
</reference>
<evidence type="ECO:0000313" key="3">
    <source>
        <dbReference type="Proteomes" id="UP000696280"/>
    </source>
</evidence>
<dbReference type="AlphaFoldDB" id="A0A9N9LBN0"/>
<dbReference type="GO" id="GO:0050660">
    <property type="term" value="F:flavin adenine dinucleotide binding"/>
    <property type="evidence" value="ECO:0007669"/>
    <property type="project" value="TreeGrafter"/>
</dbReference>
<evidence type="ECO:0000313" key="2">
    <source>
        <dbReference type="EMBL" id="CAG8961528.1"/>
    </source>
</evidence>
<name>A0A9N9LBN0_9HELO</name>
<dbReference type="SUPFAM" id="SSF51905">
    <property type="entry name" value="FAD/NAD(P)-binding domain"/>
    <property type="match status" value="2"/>
</dbReference>
<dbReference type="PANTHER" id="PTHR43539:SF68">
    <property type="entry name" value="FLAVIN-BINDING MONOOXYGENASE-LIKE PROTEIN (AFU_ORTHOLOGUE AFUA_4G09220)"/>
    <property type="match status" value="1"/>
</dbReference>
<evidence type="ECO:0000256" key="1">
    <source>
        <dbReference type="ARBA" id="ARBA00023002"/>
    </source>
</evidence>
<organism evidence="2 3">
    <name type="scientific">Hymenoscyphus fraxineus</name>
    <dbReference type="NCBI Taxonomy" id="746836"/>
    <lineage>
        <taxon>Eukaryota</taxon>
        <taxon>Fungi</taxon>
        <taxon>Dikarya</taxon>
        <taxon>Ascomycota</taxon>
        <taxon>Pezizomycotina</taxon>
        <taxon>Leotiomycetes</taxon>
        <taxon>Helotiales</taxon>
        <taxon>Helotiaceae</taxon>
        <taxon>Hymenoscyphus</taxon>
    </lineage>
</organism>
<dbReference type="Gene3D" id="3.50.50.60">
    <property type="entry name" value="FAD/NAD(P)-binding domain"/>
    <property type="match status" value="1"/>
</dbReference>
<dbReference type="Pfam" id="PF13738">
    <property type="entry name" value="Pyr_redox_3"/>
    <property type="match status" value="1"/>
</dbReference>
<sequence length="632" mass="69514">MGDIGVTSLESTAAVRTASIPPAIYPHAPSSIPADVTGVVQCWVESLNRALQNNSFGDLSELFHEESYWRDHLCLGYDFHTFHGAAKIETFLRGHPKGSRLKCVTIDDSDQHHIPSLKPLDSKGEILGIRSFLKIETDIGTGKGLVNLSQDPNDGSWKSFTLYTCLQELRGYKETIKYNRPLGTRHSESIENGGAPRTPEENDSPCVLVIEANLGAGQAGLATAARLQQLGLPTLIIESNKRVGDNWRNRYHRLVLHDPLWCKSIPMSHNHMPYLPFPENWPVFTPQNKLADWLELYVKAMELTVSTSTRVTDSKWNGSSWEVALLTTMEDGTTKAQTLHPKHIVQATGQSGIPKIPQIPGISTFKGTPPLHSSQFQGPSHLNGNGKRAVVVGSGNSAHDIAQDFYEHGYHVTMVQRSATCVDPTQYKEGKGLYAEGGPLVEDADFEKEAEPTAVMKRKQIDVTTNIRKVHTDYFQGLEAAAFKLDWGPDGSGRKLKFLEDGGGYYIDVGASRLIIERKIAVKSGVTPSKVTQDGIMASDNSFIPADEIIFATGYQSMISATANIFGPDMAGQLGEVWGLDEEGELKGVWRQSGHKGFWFAGGNLALCRWYSRLLALQIKAIEAGFWVEGDL</sequence>